<sequence>GKKETVELACLWSTFAVAGANVEQTFVAQHWKNVVGIQQREVLLHGVHDGKERRIKIEAFYVGIVYQQSL</sequence>
<dbReference type="EMBL" id="BMAW01113704">
    <property type="protein sequence ID" value="GFT58427.1"/>
    <property type="molecule type" value="Genomic_DNA"/>
</dbReference>
<protein>
    <submittedName>
        <fullName evidence="1">Uncharacterized protein</fullName>
    </submittedName>
</protein>
<gene>
    <name evidence="1" type="ORF">NPIL_518811</name>
</gene>
<organism evidence="1 2">
    <name type="scientific">Nephila pilipes</name>
    <name type="common">Giant wood spider</name>
    <name type="synonym">Nephila maculata</name>
    <dbReference type="NCBI Taxonomy" id="299642"/>
    <lineage>
        <taxon>Eukaryota</taxon>
        <taxon>Metazoa</taxon>
        <taxon>Ecdysozoa</taxon>
        <taxon>Arthropoda</taxon>
        <taxon>Chelicerata</taxon>
        <taxon>Arachnida</taxon>
        <taxon>Araneae</taxon>
        <taxon>Araneomorphae</taxon>
        <taxon>Entelegynae</taxon>
        <taxon>Araneoidea</taxon>
        <taxon>Nephilidae</taxon>
        <taxon>Nephila</taxon>
    </lineage>
</organism>
<name>A0A8X6PBZ3_NEPPI</name>
<keyword evidence="2" id="KW-1185">Reference proteome</keyword>
<dbReference type="AlphaFoldDB" id="A0A8X6PBZ3"/>
<dbReference type="Proteomes" id="UP000887013">
    <property type="component" value="Unassembled WGS sequence"/>
</dbReference>
<feature type="non-terminal residue" evidence="1">
    <location>
        <position position="1"/>
    </location>
</feature>
<comment type="caution">
    <text evidence="1">The sequence shown here is derived from an EMBL/GenBank/DDBJ whole genome shotgun (WGS) entry which is preliminary data.</text>
</comment>
<evidence type="ECO:0000313" key="2">
    <source>
        <dbReference type="Proteomes" id="UP000887013"/>
    </source>
</evidence>
<evidence type="ECO:0000313" key="1">
    <source>
        <dbReference type="EMBL" id="GFT58427.1"/>
    </source>
</evidence>
<proteinExistence type="predicted"/>
<reference evidence="1" key="1">
    <citation type="submission" date="2020-08" db="EMBL/GenBank/DDBJ databases">
        <title>Multicomponent nature underlies the extraordinary mechanical properties of spider dragline silk.</title>
        <authorList>
            <person name="Kono N."/>
            <person name="Nakamura H."/>
            <person name="Mori M."/>
            <person name="Yoshida Y."/>
            <person name="Ohtoshi R."/>
            <person name="Malay A.D."/>
            <person name="Moran D.A.P."/>
            <person name="Tomita M."/>
            <person name="Numata K."/>
            <person name="Arakawa K."/>
        </authorList>
    </citation>
    <scope>NUCLEOTIDE SEQUENCE</scope>
</reference>
<accession>A0A8X6PBZ3</accession>